<keyword evidence="3" id="KW-1185">Reference proteome</keyword>
<evidence type="ECO:0000313" key="2">
    <source>
        <dbReference type="EMBL" id="ACT93380.1"/>
    </source>
</evidence>
<evidence type="ECO:0000313" key="3">
    <source>
        <dbReference type="Proteomes" id="UP000002011"/>
    </source>
</evidence>
<dbReference type="HOGENOM" id="CLU_193613_0_0_10"/>
<name>C6VYM5_DYAFD</name>
<dbReference type="EMBL" id="CP001619">
    <property type="protein sequence ID" value="ACT93380.1"/>
    <property type="molecule type" value="Genomic_DNA"/>
</dbReference>
<dbReference type="KEGG" id="dfe:Dfer_2157"/>
<keyword evidence="1" id="KW-1133">Transmembrane helix</keyword>
<dbReference type="Proteomes" id="UP000002011">
    <property type="component" value="Chromosome"/>
</dbReference>
<protein>
    <submittedName>
        <fullName evidence="2">Uncharacterized protein</fullName>
    </submittedName>
</protein>
<feature type="transmembrane region" description="Helical" evidence="1">
    <location>
        <begin position="62"/>
        <end position="80"/>
    </location>
</feature>
<organism evidence="2 3">
    <name type="scientific">Dyadobacter fermentans (strain ATCC 700827 / DSM 18053 / CIP 107007 / KCTC 52180 / NS114)</name>
    <dbReference type="NCBI Taxonomy" id="471854"/>
    <lineage>
        <taxon>Bacteria</taxon>
        <taxon>Pseudomonadati</taxon>
        <taxon>Bacteroidota</taxon>
        <taxon>Cytophagia</taxon>
        <taxon>Cytophagales</taxon>
        <taxon>Spirosomataceae</taxon>
        <taxon>Dyadobacter</taxon>
    </lineage>
</organism>
<accession>C6VYM5</accession>
<dbReference type="AlphaFoldDB" id="C6VYM5"/>
<keyword evidence="1" id="KW-0472">Membrane</keyword>
<sequence length="83" mass="9405">MSKFRCRVPDNLNFRFMKVFLLSLLIAFAAYLIAAVGGYFLIMKWSSNQHDRSMEATMTSAFILGPIVALLAFIVAYLTLRAH</sequence>
<evidence type="ECO:0000256" key="1">
    <source>
        <dbReference type="SAM" id="Phobius"/>
    </source>
</evidence>
<proteinExistence type="predicted"/>
<dbReference type="eggNOG" id="ENOG502ZUNA">
    <property type="taxonomic scope" value="Bacteria"/>
</dbReference>
<dbReference type="STRING" id="471854.Dfer_2157"/>
<gene>
    <name evidence="2" type="ordered locus">Dfer_2157</name>
</gene>
<feature type="transmembrane region" description="Helical" evidence="1">
    <location>
        <begin position="20"/>
        <end position="42"/>
    </location>
</feature>
<reference evidence="2 3" key="1">
    <citation type="journal article" date="2009" name="Stand. Genomic Sci.">
        <title>Complete genome sequence of Dyadobacter fermentans type strain (NS114).</title>
        <authorList>
            <person name="Lang E."/>
            <person name="Lapidus A."/>
            <person name="Chertkov O."/>
            <person name="Brettin T."/>
            <person name="Detter J.C."/>
            <person name="Han C."/>
            <person name="Copeland A."/>
            <person name="Glavina Del Rio T."/>
            <person name="Nolan M."/>
            <person name="Chen F."/>
            <person name="Lucas S."/>
            <person name="Tice H."/>
            <person name="Cheng J.F."/>
            <person name="Land M."/>
            <person name="Hauser L."/>
            <person name="Chang Y.J."/>
            <person name="Jeffries C.D."/>
            <person name="Kopitz M."/>
            <person name="Bruce D."/>
            <person name="Goodwin L."/>
            <person name="Pitluck S."/>
            <person name="Ovchinnikova G."/>
            <person name="Pati A."/>
            <person name="Ivanova N."/>
            <person name="Mavrommatis K."/>
            <person name="Chen A."/>
            <person name="Palaniappan K."/>
            <person name="Chain P."/>
            <person name="Bristow J."/>
            <person name="Eisen J.A."/>
            <person name="Markowitz V."/>
            <person name="Hugenholtz P."/>
            <person name="Goker M."/>
            <person name="Rohde M."/>
            <person name="Kyrpides N.C."/>
            <person name="Klenk H.P."/>
        </authorList>
    </citation>
    <scope>NUCLEOTIDE SEQUENCE [LARGE SCALE GENOMIC DNA]</scope>
    <source>
        <strain evidence="3">ATCC 700827 / DSM 18053 / CIP 107007 / KCTC 52180 / NS114</strain>
    </source>
</reference>
<keyword evidence="1" id="KW-0812">Transmembrane</keyword>